<feature type="domain" description="BPL/LPL catalytic" evidence="2">
    <location>
        <begin position="9"/>
        <end position="193"/>
    </location>
</feature>
<dbReference type="AlphaFoldDB" id="A0A285SAY3"/>
<dbReference type="InterPro" id="IPR004143">
    <property type="entry name" value="BPL_LPL_catalytic"/>
</dbReference>
<dbReference type="GO" id="GO:0016874">
    <property type="term" value="F:ligase activity"/>
    <property type="evidence" value="ECO:0007669"/>
    <property type="project" value="UniProtKB-KW"/>
</dbReference>
<dbReference type="Pfam" id="PF16917">
    <property type="entry name" value="BPL_LplA_LipB_2"/>
    <property type="match status" value="1"/>
</dbReference>
<sequence>MNELREPVFPPLLKGYRLDGGARPFEAAVTGADAGHYSAGDLLWSSDPAHVRIALVLEPDVAPARGVEMLFLAMVATTDAIGALIPPEIALTYEWPAVLRANGARVGRARFAQAAETGEDGSPLWLVVGIELRLAHLDGTMEPGEMPHLTSLADEGGAELEHTLAIESLSRHMLTWIHSWDVDGFAPVLDNWLFRADGYKQEIVVPGPQGEQRGLFLGLDEAGGLLLKPAEGGPSVALPLGEHLAHLDRRDSEDPTLALHNTGTDQ</sequence>
<organism evidence="3 4">
    <name type="scientific">Stappia indica</name>
    <dbReference type="NCBI Taxonomy" id="538381"/>
    <lineage>
        <taxon>Bacteria</taxon>
        <taxon>Pseudomonadati</taxon>
        <taxon>Pseudomonadota</taxon>
        <taxon>Alphaproteobacteria</taxon>
        <taxon>Hyphomicrobiales</taxon>
        <taxon>Stappiaceae</taxon>
        <taxon>Stappia</taxon>
    </lineage>
</organism>
<dbReference type="InterPro" id="IPR045864">
    <property type="entry name" value="aa-tRNA-synth_II/BPL/LPL"/>
</dbReference>
<name>A0A285SAY3_9HYPH</name>
<proteinExistence type="predicted"/>
<dbReference type="Proteomes" id="UP000219331">
    <property type="component" value="Unassembled WGS sequence"/>
</dbReference>
<keyword evidence="3" id="KW-0436">Ligase</keyword>
<dbReference type="OrthoDB" id="7657788at2"/>
<dbReference type="RefSeq" id="WP_141402583.1">
    <property type="nucleotide sequence ID" value="NZ_OBML01000004.1"/>
</dbReference>
<dbReference type="SUPFAM" id="SSF55681">
    <property type="entry name" value="Class II aaRS and biotin synthetases"/>
    <property type="match status" value="1"/>
</dbReference>
<dbReference type="Gene3D" id="3.30.930.10">
    <property type="entry name" value="Bira Bifunctional Protein, Domain 2"/>
    <property type="match status" value="1"/>
</dbReference>
<dbReference type="STRING" id="538381.GCA_001696535_00044"/>
<dbReference type="EMBL" id="OBML01000004">
    <property type="protein sequence ID" value="SOC04246.1"/>
    <property type="molecule type" value="Genomic_DNA"/>
</dbReference>
<keyword evidence="4" id="KW-1185">Reference proteome</keyword>
<protein>
    <submittedName>
        <fullName evidence="3">Biotin-(Acetyl-CoA carboxylase) ligase</fullName>
    </submittedName>
</protein>
<reference evidence="3 4" key="1">
    <citation type="submission" date="2017-08" db="EMBL/GenBank/DDBJ databases">
        <authorList>
            <person name="de Groot N.N."/>
        </authorList>
    </citation>
    <scope>NUCLEOTIDE SEQUENCE [LARGE SCALE GENOMIC DNA]</scope>
    <source>
        <strain evidence="3 4">USBA 352</strain>
    </source>
</reference>
<evidence type="ECO:0000313" key="4">
    <source>
        <dbReference type="Proteomes" id="UP000219331"/>
    </source>
</evidence>
<feature type="region of interest" description="Disordered" evidence="1">
    <location>
        <begin position="247"/>
        <end position="266"/>
    </location>
</feature>
<evidence type="ECO:0000313" key="3">
    <source>
        <dbReference type="EMBL" id="SOC04246.1"/>
    </source>
</evidence>
<evidence type="ECO:0000256" key="1">
    <source>
        <dbReference type="SAM" id="MobiDB-lite"/>
    </source>
</evidence>
<evidence type="ECO:0000259" key="2">
    <source>
        <dbReference type="Pfam" id="PF16917"/>
    </source>
</evidence>
<gene>
    <name evidence="3" type="ORF">SAMN05421512_104350</name>
</gene>
<accession>A0A285SAY3</accession>